<dbReference type="PANTHER" id="PTHR33835">
    <property type="entry name" value="YALI0C07656P"/>
    <property type="match status" value="1"/>
</dbReference>
<sequence>MTGRHTSVRLLAGTAIAAGAAGLSWYLARRPVPDAEEITYPPRDVLKSLAPDLWIVDSGPISAMGLKLPVRMTVIRLRDGSLLLHSPTQYRDELAEELRAIGTVRHLVAPTVAHWTYVAEWQRAFPQAKTWAVPALRDRAQVHKAGVRIDGNLRSVTPVEWAGEIQQGLVTGGGGFQEAWFFHKESETLILADLVQNLEPDKLPPVTAMLMRATVATRATSGVHVRAVLSLNKDEVKSAVRAMIATEPKRVIFAHGAFFTERGAEQLREAFAWLL</sequence>
<keyword evidence="2" id="KW-1185">Reference proteome</keyword>
<dbReference type="EMBL" id="JBEWLY010000013">
    <property type="protein sequence ID" value="MET1755656.1"/>
    <property type="molecule type" value="Genomic_DNA"/>
</dbReference>
<accession>A0ABV2D1B3</accession>
<organism evidence="1 2">
    <name type="scientific">Novosphingobium kalidii</name>
    <dbReference type="NCBI Taxonomy" id="3230299"/>
    <lineage>
        <taxon>Bacteria</taxon>
        <taxon>Pseudomonadati</taxon>
        <taxon>Pseudomonadota</taxon>
        <taxon>Alphaproteobacteria</taxon>
        <taxon>Sphingomonadales</taxon>
        <taxon>Sphingomonadaceae</taxon>
        <taxon>Novosphingobium</taxon>
    </lineage>
</organism>
<dbReference type="RefSeq" id="WP_353984098.1">
    <property type="nucleotide sequence ID" value="NZ_JBEWLY010000013.1"/>
</dbReference>
<dbReference type="InterPro" id="IPR036866">
    <property type="entry name" value="RibonucZ/Hydroxyglut_hydro"/>
</dbReference>
<comment type="caution">
    <text evidence="1">The sequence shown here is derived from an EMBL/GenBank/DDBJ whole genome shotgun (WGS) entry which is preliminary data.</text>
</comment>
<gene>
    <name evidence="1" type="ORF">ABVV53_09320</name>
</gene>
<dbReference type="SUPFAM" id="SSF56281">
    <property type="entry name" value="Metallo-hydrolase/oxidoreductase"/>
    <property type="match status" value="1"/>
</dbReference>
<dbReference type="Pfam" id="PF14234">
    <property type="entry name" value="DUF4336"/>
    <property type="match status" value="1"/>
</dbReference>
<dbReference type="PANTHER" id="PTHR33835:SF1">
    <property type="entry name" value="METALLO-BETA-LACTAMASE DOMAIN-CONTAINING PROTEIN"/>
    <property type="match status" value="1"/>
</dbReference>
<dbReference type="Proteomes" id="UP001548713">
    <property type="component" value="Unassembled WGS sequence"/>
</dbReference>
<proteinExistence type="predicted"/>
<evidence type="ECO:0000313" key="2">
    <source>
        <dbReference type="Proteomes" id="UP001548713"/>
    </source>
</evidence>
<evidence type="ECO:0000313" key="1">
    <source>
        <dbReference type="EMBL" id="MET1755656.1"/>
    </source>
</evidence>
<protein>
    <submittedName>
        <fullName evidence="1">DUF4336 domain-containing protein</fullName>
    </submittedName>
</protein>
<name>A0ABV2D1B3_9SPHN</name>
<dbReference type="InterPro" id="IPR025638">
    <property type="entry name" value="DUF4336"/>
</dbReference>
<reference evidence="1 2" key="1">
    <citation type="submission" date="2024-07" db="EMBL/GenBank/DDBJ databases">
        <title>Novosphingobium kalidii RD2P27.</title>
        <authorList>
            <person name="Sun J.-Q."/>
        </authorList>
    </citation>
    <scope>NUCLEOTIDE SEQUENCE [LARGE SCALE GENOMIC DNA]</scope>
    <source>
        <strain evidence="1 2">RD2P27</strain>
    </source>
</reference>